<dbReference type="Pfam" id="PF02098">
    <property type="entry name" value="His_binding"/>
    <property type="match status" value="1"/>
</dbReference>
<reference evidence="1" key="1">
    <citation type="journal article" date="2017" name="Front. Cell. Infect. Microbiol.">
        <title>The Distinct Transcriptional Response of the Midgut of Amblyomma sculptum and Amblyomma aureolatum Ticks to Rickettsia rickettsii Correlates to Their Differences in Susceptibility to Infection.</title>
        <authorList>
            <person name="Martins L.A."/>
            <person name="Galletti M.F.B.M."/>
            <person name="Ribeiro J.M."/>
            <person name="Fujita A."/>
            <person name="Costa F.B."/>
            <person name="Labruna M.B."/>
            <person name="Daffre S."/>
            <person name="Fogaca A.C."/>
        </authorList>
    </citation>
    <scope>NUCLEOTIDE SEQUENCE</scope>
</reference>
<evidence type="ECO:0000313" key="1">
    <source>
        <dbReference type="EMBL" id="JAT93153.1"/>
    </source>
</evidence>
<accession>A0A1E1X1K4</accession>
<sequence>VTEILHVRYKNYGTNFHPECQSLEILSKNGDSWKVRFRHYKHTILGTSIKGRLVCEDTTVTISCTSDGTNQTSFTYKLSKEKEPRKRQLIYGNATAGCYVYVSTGNQHIGVPDRKLRNESIPDCELMMPQSFVNRHVGKDCETAYKKSCGSIMSGSYRSQCTEEEDDPTSCTRVVPEGC</sequence>
<proteinExistence type="evidence at transcript level"/>
<dbReference type="InterPro" id="IPR002970">
    <property type="entry name" value="Tick_his-bd"/>
</dbReference>
<feature type="non-terminal residue" evidence="1">
    <location>
        <position position="1"/>
    </location>
</feature>
<name>A0A1E1X1K4_9ACAR</name>
<dbReference type="GO" id="GO:0030682">
    <property type="term" value="P:symbiont-mediated perturbation of host defenses"/>
    <property type="evidence" value="ECO:0007669"/>
    <property type="project" value="InterPro"/>
</dbReference>
<protein>
    <submittedName>
        <fullName evidence="1">Putative group ii salivary lipocalin lipocalin</fullName>
    </submittedName>
</protein>
<dbReference type="EMBL" id="GFAC01006035">
    <property type="protein sequence ID" value="JAT93153.1"/>
    <property type="molecule type" value="mRNA"/>
</dbReference>
<dbReference type="AlphaFoldDB" id="A0A1E1X1K4"/>
<dbReference type="GO" id="GO:0043176">
    <property type="term" value="F:amine binding"/>
    <property type="evidence" value="ECO:0007669"/>
    <property type="project" value="InterPro"/>
</dbReference>
<organism evidence="1">
    <name type="scientific">Amblyomma aureolatum</name>
    <dbReference type="NCBI Taxonomy" id="187763"/>
    <lineage>
        <taxon>Eukaryota</taxon>
        <taxon>Metazoa</taxon>
        <taxon>Ecdysozoa</taxon>
        <taxon>Arthropoda</taxon>
        <taxon>Chelicerata</taxon>
        <taxon>Arachnida</taxon>
        <taxon>Acari</taxon>
        <taxon>Parasitiformes</taxon>
        <taxon>Ixodida</taxon>
        <taxon>Ixodoidea</taxon>
        <taxon>Ixodidae</taxon>
        <taxon>Amblyomminae</taxon>
        <taxon>Amblyomma</taxon>
    </lineage>
</organism>